<dbReference type="OrthoDB" id="10267436at2759"/>
<dbReference type="PROSITE" id="PS50294">
    <property type="entry name" value="WD_REPEATS_REGION"/>
    <property type="match status" value="1"/>
</dbReference>
<organism evidence="6 7">
    <name type="scientific">Arabis nemorensis</name>
    <dbReference type="NCBI Taxonomy" id="586526"/>
    <lineage>
        <taxon>Eukaryota</taxon>
        <taxon>Viridiplantae</taxon>
        <taxon>Streptophyta</taxon>
        <taxon>Embryophyta</taxon>
        <taxon>Tracheophyta</taxon>
        <taxon>Spermatophyta</taxon>
        <taxon>Magnoliopsida</taxon>
        <taxon>eudicotyledons</taxon>
        <taxon>Gunneridae</taxon>
        <taxon>Pentapetalae</taxon>
        <taxon>rosids</taxon>
        <taxon>malvids</taxon>
        <taxon>Brassicales</taxon>
        <taxon>Brassicaceae</taxon>
        <taxon>Arabideae</taxon>
        <taxon>Arabis</taxon>
    </lineage>
</organism>
<dbReference type="AlphaFoldDB" id="A0A565CC21"/>
<dbReference type="GO" id="GO:0005730">
    <property type="term" value="C:nucleolus"/>
    <property type="evidence" value="ECO:0007669"/>
    <property type="project" value="TreeGrafter"/>
</dbReference>
<keyword evidence="7" id="KW-1185">Reference proteome</keyword>
<dbReference type="SUPFAM" id="SSF50978">
    <property type="entry name" value="WD40 repeat-like"/>
    <property type="match status" value="1"/>
</dbReference>
<keyword evidence="2 5" id="KW-0853">WD repeat</keyword>
<evidence type="ECO:0000313" key="6">
    <source>
        <dbReference type="EMBL" id="VVB11112.1"/>
    </source>
</evidence>
<evidence type="ECO:0000256" key="4">
    <source>
        <dbReference type="ARBA" id="ARBA00023242"/>
    </source>
</evidence>
<comment type="subcellular location">
    <subcellularLocation>
        <location evidence="1">Nucleus</location>
    </subcellularLocation>
</comment>
<evidence type="ECO:0000256" key="3">
    <source>
        <dbReference type="ARBA" id="ARBA00022737"/>
    </source>
</evidence>
<dbReference type="SMART" id="SM00320">
    <property type="entry name" value="WD40"/>
    <property type="match status" value="1"/>
</dbReference>
<dbReference type="Gene3D" id="2.130.10.10">
    <property type="entry name" value="YVTN repeat-like/Quinoprotein amine dehydrogenase"/>
    <property type="match status" value="1"/>
</dbReference>
<dbReference type="Proteomes" id="UP000489600">
    <property type="component" value="Unassembled WGS sequence"/>
</dbReference>
<dbReference type="PROSITE" id="PS50082">
    <property type="entry name" value="WD_REPEATS_2"/>
    <property type="match status" value="1"/>
</dbReference>
<dbReference type="InterPro" id="IPR015943">
    <property type="entry name" value="WD40/YVTN_repeat-like_dom_sf"/>
</dbReference>
<keyword evidence="4" id="KW-0539">Nucleus</keyword>
<keyword evidence="3" id="KW-0677">Repeat</keyword>
<feature type="repeat" description="WD" evidence="5">
    <location>
        <begin position="14"/>
        <end position="55"/>
    </location>
</feature>
<evidence type="ECO:0000313" key="7">
    <source>
        <dbReference type="Proteomes" id="UP000489600"/>
    </source>
</evidence>
<reference evidence="6" key="1">
    <citation type="submission" date="2019-07" db="EMBL/GenBank/DDBJ databases">
        <authorList>
            <person name="Dittberner H."/>
        </authorList>
    </citation>
    <scope>NUCLEOTIDE SEQUENCE [LARGE SCALE GENOMIC DNA]</scope>
</reference>
<protein>
    <submittedName>
        <fullName evidence="6">Uncharacterized protein</fullName>
    </submittedName>
</protein>
<evidence type="ECO:0000256" key="1">
    <source>
        <dbReference type="ARBA" id="ARBA00004123"/>
    </source>
</evidence>
<comment type="caution">
    <text evidence="6">The sequence shown here is derived from an EMBL/GenBank/DDBJ whole genome shotgun (WGS) entry which is preliminary data.</text>
</comment>
<name>A0A565CC21_9BRAS</name>
<evidence type="ECO:0000256" key="5">
    <source>
        <dbReference type="PROSITE-ProRule" id="PRU00221"/>
    </source>
</evidence>
<dbReference type="Pfam" id="PF00400">
    <property type="entry name" value="WD40"/>
    <property type="match status" value="1"/>
</dbReference>
<dbReference type="GO" id="GO:0000027">
    <property type="term" value="P:ribosomal large subunit assembly"/>
    <property type="evidence" value="ECO:0007669"/>
    <property type="project" value="TreeGrafter"/>
</dbReference>
<dbReference type="PANTHER" id="PTHR19848">
    <property type="entry name" value="WD40 REPEAT PROTEIN"/>
    <property type="match status" value="1"/>
</dbReference>
<dbReference type="PANTHER" id="PTHR19848:SF0">
    <property type="entry name" value="NOTCHLESS PROTEIN HOMOLOG 1"/>
    <property type="match status" value="1"/>
</dbReference>
<dbReference type="InterPro" id="IPR036322">
    <property type="entry name" value="WD40_repeat_dom_sf"/>
</dbReference>
<sequence length="95" mass="10438">MTSQSISDKPKKHLLGHQKIVNHVSFSRNGWWIASASFDNSVKIWDGITGEFITTLRGHVGDWLNSSALQTAVGHRTVGCFGSKDSALNVNLVWS</sequence>
<dbReference type="InterPro" id="IPR001680">
    <property type="entry name" value="WD40_rpt"/>
</dbReference>
<accession>A0A565CC21</accession>
<evidence type="ECO:0000256" key="2">
    <source>
        <dbReference type="ARBA" id="ARBA00022574"/>
    </source>
</evidence>
<dbReference type="EMBL" id="CABITT030000007">
    <property type="protein sequence ID" value="VVB11112.1"/>
    <property type="molecule type" value="Genomic_DNA"/>
</dbReference>
<gene>
    <name evidence="6" type="ORF">ANE_LOCUS21556</name>
</gene>
<proteinExistence type="predicted"/>